<dbReference type="PANTHER" id="PTHR34378">
    <property type="entry name" value="GLUTAMATE--CYSTEINE LIGASE, CHLOROPLASTIC"/>
    <property type="match status" value="1"/>
</dbReference>
<dbReference type="Pfam" id="PF04107">
    <property type="entry name" value="GCS2"/>
    <property type="match status" value="1"/>
</dbReference>
<gene>
    <name evidence="5 6" type="primary">egtA</name>
    <name evidence="6" type="ORF">GCM10009839_76650</name>
</gene>
<dbReference type="SUPFAM" id="SSF55931">
    <property type="entry name" value="Glutamine synthetase/guanido kinase"/>
    <property type="match status" value="1"/>
</dbReference>
<dbReference type="Gene3D" id="3.30.590.20">
    <property type="match status" value="1"/>
</dbReference>
<dbReference type="RefSeq" id="WP_344670623.1">
    <property type="nucleotide sequence ID" value="NZ_BAAAQN010000064.1"/>
</dbReference>
<comment type="pathway">
    <text evidence="5">Amino-acid biosynthesis; ergothioneine biosynthesis.</text>
</comment>
<keyword evidence="2 5" id="KW-0547">Nucleotide-binding</keyword>
<dbReference type="InterPro" id="IPR035434">
    <property type="entry name" value="GCL_bact_plant"/>
</dbReference>
<keyword evidence="1 5" id="KW-0436">Ligase</keyword>
<comment type="catalytic activity">
    <reaction evidence="4 5">
        <text>L-cysteine + L-glutamate + ATP = gamma-L-glutamyl-L-cysteine + ADP + phosphate + H(+)</text>
        <dbReference type="Rhea" id="RHEA:13285"/>
        <dbReference type="ChEBI" id="CHEBI:15378"/>
        <dbReference type="ChEBI" id="CHEBI:29985"/>
        <dbReference type="ChEBI" id="CHEBI:30616"/>
        <dbReference type="ChEBI" id="CHEBI:35235"/>
        <dbReference type="ChEBI" id="CHEBI:43474"/>
        <dbReference type="ChEBI" id="CHEBI:58173"/>
        <dbReference type="ChEBI" id="CHEBI:456216"/>
        <dbReference type="EC" id="6.3.2.2"/>
    </reaction>
</comment>
<accession>A0ABP5GUE2</accession>
<dbReference type="InterPro" id="IPR014746">
    <property type="entry name" value="Gln_synth/guanido_kin_cat_dom"/>
</dbReference>
<sequence length="363" mass="39798">MTHITVDDAVEYISGICFKTGPPSRVGVELEWFPRDARRPGRLPERDRLLRAFTEAAALPLSGALTMEPGGQWELSSSPAVSVRDLIAATDRDLALLRRSAAEAGLELVGIGREPGHPPRRVLDDPRYVAMERFFDRDNGSGRVMMCSTASIQVNVDAGTEHDGPVGYRPRWRLAHQLSPVLTWLFCRSGRPAVWAALDPGRTAAPPLDTPDPRAAYAHYALDAKLLCVRRPDGADWTAPPGLTFRDWITGGALDPGEPRAPTLDDLAYHLTTLFPPVRPRGHLELRVLDALPGDLWRVPTALVTALFHDARAFDDTRAALELTPIRKAATACFDAALSALRRMDAPESLTAEVARYAEEDLP</sequence>
<dbReference type="GO" id="GO:0016874">
    <property type="term" value="F:ligase activity"/>
    <property type="evidence" value="ECO:0007669"/>
    <property type="project" value="UniProtKB-KW"/>
</dbReference>
<dbReference type="InterPro" id="IPR017809">
    <property type="entry name" value="EgtA_Actinobacteria"/>
</dbReference>
<evidence type="ECO:0000313" key="6">
    <source>
        <dbReference type="EMBL" id="GAA2056259.1"/>
    </source>
</evidence>
<evidence type="ECO:0000256" key="5">
    <source>
        <dbReference type="HAMAP-Rule" id="MF_02034"/>
    </source>
</evidence>
<comment type="similarity">
    <text evidence="5">Belongs to the glutamate--cysteine ligase type 2 family. EgtA subfamily.</text>
</comment>
<evidence type="ECO:0000256" key="1">
    <source>
        <dbReference type="ARBA" id="ARBA00022598"/>
    </source>
</evidence>
<evidence type="ECO:0000256" key="3">
    <source>
        <dbReference type="ARBA" id="ARBA00022840"/>
    </source>
</evidence>
<keyword evidence="7" id="KW-1185">Reference proteome</keyword>
<dbReference type="Proteomes" id="UP001500751">
    <property type="component" value="Unassembled WGS sequence"/>
</dbReference>
<comment type="caution">
    <text evidence="6">The sequence shown here is derived from an EMBL/GenBank/DDBJ whole genome shotgun (WGS) entry which is preliminary data.</text>
</comment>
<name>A0ABP5GUE2_9ACTN</name>
<dbReference type="EC" id="6.3.2.2" evidence="5"/>
<protein>
    <recommendedName>
        <fullName evidence="5">Glutamate--cysteine ligase EgtA</fullName>
        <ecNumber evidence="5">6.3.2.2</ecNumber>
    </recommendedName>
    <alternativeName>
        <fullName evidence="5">Gamma-glutamylcysteine synthase</fullName>
        <shortName evidence="5">GCS</shortName>
        <shortName evidence="5">Gamma-ECS</shortName>
    </alternativeName>
</protein>
<dbReference type="HAMAP" id="MF_02034">
    <property type="entry name" value="EgtA"/>
    <property type="match status" value="1"/>
</dbReference>
<evidence type="ECO:0000256" key="2">
    <source>
        <dbReference type="ARBA" id="ARBA00022741"/>
    </source>
</evidence>
<evidence type="ECO:0000313" key="7">
    <source>
        <dbReference type="Proteomes" id="UP001500751"/>
    </source>
</evidence>
<dbReference type="InterPro" id="IPR006336">
    <property type="entry name" value="GCS2"/>
</dbReference>
<dbReference type="EMBL" id="BAAAQN010000064">
    <property type="protein sequence ID" value="GAA2056259.1"/>
    <property type="molecule type" value="Genomic_DNA"/>
</dbReference>
<comment type="function">
    <text evidence="5">Catalyzes the synthesis of gamma-glutamylcysteine (gamma-GC). This compound is used as substrate for the biosynthesis of the low-molecular thiol compound ergothioneine.</text>
</comment>
<organism evidence="6 7">
    <name type="scientific">Catenulispora yoronensis</name>
    <dbReference type="NCBI Taxonomy" id="450799"/>
    <lineage>
        <taxon>Bacteria</taxon>
        <taxon>Bacillati</taxon>
        <taxon>Actinomycetota</taxon>
        <taxon>Actinomycetes</taxon>
        <taxon>Catenulisporales</taxon>
        <taxon>Catenulisporaceae</taxon>
        <taxon>Catenulispora</taxon>
    </lineage>
</organism>
<keyword evidence="3 5" id="KW-0067">ATP-binding</keyword>
<evidence type="ECO:0000256" key="4">
    <source>
        <dbReference type="ARBA" id="ARBA00048819"/>
    </source>
</evidence>
<dbReference type="PANTHER" id="PTHR34378:SF1">
    <property type="entry name" value="GLUTAMATE--CYSTEINE LIGASE, CHLOROPLASTIC"/>
    <property type="match status" value="1"/>
</dbReference>
<proteinExistence type="inferred from homology"/>
<reference evidence="7" key="1">
    <citation type="journal article" date="2019" name="Int. J. Syst. Evol. Microbiol.">
        <title>The Global Catalogue of Microorganisms (GCM) 10K type strain sequencing project: providing services to taxonomists for standard genome sequencing and annotation.</title>
        <authorList>
            <consortium name="The Broad Institute Genomics Platform"/>
            <consortium name="The Broad Institute Genome Sequencing Center for Infectious Disease"/>
            <person name="Wu L."/>
            <person name="Ma J."/>
        </authorList>
    </citation>
    <scope>NUCLEOTIDE SEQUENCE [LARGE SCALE GENOMIC DNA]</scope>
    <source>
        <strain evidence="7">JCM 16014</strain>
    </source>
</reference>